<keyword evidence="2" id="KW-1185">Reference proteome</keyword>
<comment type="caution">
    <text evidence="1">The sequence shown here is derived from an EMBL/GenBank/DDBJ whole genome shotgun (WGS) entry which is preliminary data.</text>
</comment>
<dbReference type="PANTHER" id="PTHR13812:SF19">
    <property type="entry name" value="KETIMINE REDUCTASE MU-CRYSTALLIN"/>
    <property type="match status" value="1"/>
</dbReference>
<dbReference type="Gene3D" id="3.30.1780.10">
    <property type="entry name" value="ornithine cyclodeaminase, domain 1"/>
    <property type="match status" value="1"/>
</dbReference>
<dbReference type="PIRSF" id="PIRSF001439">
    <property type="entry name" value="CryM"/>
    <property type="match status" value="1"/>
</dbReference>
<dbReference type="Gene3D" id="3.40.50.720">
    <property type="entry name" value="NAD(P)-binding Rossmann-like Domain"/>
    <property type="match status" value="1"/>
</dbReference>
<dbReference type="Pfam" id="PF02423">
    <property type="entry name" value="OCD_Mu_crystall"/>
    <property type="match status" value="1"/>
</dbReference>
<name>A0A9X2VIN1_9PSEU</name>
<evidence type="ECO:0000313" key="1">
    <source>
        <dbReference type="EMBL" id="MCS7477366.1"/>
    </source>
</evidence>
<dbReference type="InterPro" id="IPR036291">
    <property type="entry name" value="NAD(P)-bd_dom_sf"/>
</dbReference>
<proteinExistence type="predicted"/>
<dbReference type="PANTHER" id="PTHR13812">
    <property type="entry name" value="KETIMINE REDUCTASE MU-CRYSTALLIN"/>
    <property type="match status" value="1"/>
</dbReference>
<accession>A0A9X2VIN1</accession>
<dbReference type="AlphaFoldDB" id="A0A9X2VIN1"/>
<dbReference type="InterPro" id="IPR003462">
    <property type="entry name" value="ODC_Mu_crystall"/>
</dbReference>
<organism evidence="1 2">
    <name type="scientific">Umezawaea endophytica</name>
    <dbReference type="NCBI Taxonomy" id="1654476"/>
    <lineage>
        <taxon>Bacteria</taxon>
        <taxon>Bacillati</taxon>
        <taxon>Actinomycetota</taxon>
        <taxon>Actinomycetes</taxon>
        <taxon>Pseudonocardiales</taxon>
        <taxon>Pseudonocardiaceae</taxon>
        <taxon>Umezawaea</taxon>
    </lineage>
</organism>
<sequence length="302" mass="31649">MRFLSEEDSAALVTEELAYGAVREALIAAVAPTSTTFPALPAHGSDPRNRFTLKSAASANLAGVKIGSYWPDNTTGPRHNSTIILLDQDTGRVAAVVEAAKVNAYRTAAADAVAANTLANPNATTLTIFGTGHQAFYECQALAKIRALDKINVVARTEANGHAFVAELRNANLPATLTEAEQAVTEADIIVTATTARSPLFEADWVRPGTHVASMGSDAKGKQELPPDLLITASLYCDLPPQSTTIGELQHAPKHRDITAIGHVLTGAAEGRTAPDQTTVFDSSGIALQDLYIATALLGLIG</sequence>
<dbReference type="Proteomes" id="UP001141259">
    <property type="component" value="Unassembled WGS sequence"/>
</dbReference>
<dbReference type="InterPro" id="IPR023401">
    <property type="entry name" value="ODC_N"/>
</dbReference>
<reference evidence="1" key="1">
    <citation type="submission" date="2022-08" db="EMBL/GenBank/DDBJ databases">
        <authorList>
            <person name="Tistechok S."/>
            <person name="Samborskyy M."/>
            <person name="Roman I."/>
        </authorList>
    </citation>
    <scope>NUCLEOTIDE SEQUENCE</scope>
    <source>
        <strain evidence="1">DSM 103496</strain>
    </source>
</reference>
<dbReference type="SUPFAM" id="SSF51735">
    <property type="entry name" value="NAD(P)-binding Rossmann-fold domains"/>
    <property type="match status" value="1"/>
</dbReference>
<protein>
    <submittedName>
        <fullName evidence="1">Ornithine cyclodeaminase family protein</fullName>
    </submittedName>
</protein>
<dbReference type="RefSeq" id="WP_259622872.1">
    <property type="nucleotide sequence ID" value="NZ_JANYMP010000004.1"/>
</dbReference>
<dbReference type="EMBL" id="JANYMP010000004">
    <property type="protein sequence ID" value="MCS7477366.1"/>
    <property type="molecule type" value="Genomic_DNA"/>
</dbReference>
<dbReference type="GO" id="GO:0005737">
    <property type="term" value="C:cytoplasm"/>
    <property type="evidence" value="ECO:0007669"/>
    <property type="project" value="TreeGrafter"/>
</dbReference>
<gene>
    <name evidence="1" type="ORF">NZH93_10930</name>
</gene>
<evidence type="ECO:0000313" key="2">
    <source>
        <dbReference type="Proteomes" id="UP001141259"/>
    </source>
</evidence>